<name>A0A067PK54_9AGAM</name>
<dbReference type="AlphaFoldDB" id="A0A067PK54"/>
<reference evidence="2" key="1">
    <citation type="journal article" date="2014" name="Proc. Natl. Acad. Sci. U.S.A.">
        <title>Extensive sampling of basidiomycete genomes demonstrates inadequacy of the white-rot/brown-rot paradigm for wood decay fungi.</title>
        <authorList>
            <person name="Riley R."/>
            <person name="Salamov A.A."/>
            <person name="Brown D.W."/>
            <person name="Nagy L.G."/>
            <person name="Floudas D."/>
            <person name="Held B.W."/>
            <person name="Levasseur A."/>
            <person name="Lombard V."/>
            <person name="Morin E."/>
            <person name="Otillar R."/>
            <person name="Lindquist E.A."/>
            <person name="Sun H."/>
            <person name="LaButti K.M."/>
            <person name="Schmutz J."/>
            <person name="Jabbour D."/>
            <person name="Luo H."/>
            <person name="Baker S.E."/>
            <person name="Pisabarro A.G."/>
            <person name="Walton J.D."/>
            <person name="Blanchette R.A."/>
            <person name="Henrissat B."/>
            <person name="Martin F."/>
            <person name="Cullen D."/>
            <person name="Hibbett D.S."/>
            <person name="Grigoriev I.V."/>
        </authorList>
    </citation>
    <scope>NUCLEOTIDE SEQUENCE [LARGE SCALE GENOMIC DNA]</scope>
    <source>
        <strain evidence="2">MUCL 33604</strain>
    </source>
</reference>
<keyword evidence="2" id="KW-1185">Reference proteome</keyword>
<evidence type="ECO:0000313" key="2">
    <source>
        <dbReference type="Proteomes" id="UP000027265"/>
    </source>
</evidence>
<sequence length="586" mass="65816">MEVDDNVVVQHLVMRIWEEWFQDEKVGMGELKLFHSSSGIPINPRDTLYSRVHDYETHGQLTKPGYTDLISGLITCARTEFQLVLHIKSGGQRREVHSDERAHLTAVKNARDAPSPSSVAGDVETFMAEQEIHPIYNGRPNNLCSSPIAIYSDAFAVLRDTLSDLTTTPAPNRTQVVTIANLLLSATKIYDSDWDRGYALLPHVERLLDVHFDRHVKVATTKETYKANGFARQQLADPSFTERGAYVYIEVKNELGLGGDGGLQGALTLLKHISQDPYERIRNASCCPCIVISIAGPYICFFGAVLVDGFISQQFTDYIYLGGDPFMNERIIHVAKVFDAVRNATGSLRDYYDHLLPSRMRNRERLLPSPTYGLHRPTLPLTFIERFHYQGRQTDNHRRSLFRGKFGDEIVLVKFCQTYNERAHRELAHSNLAPQLHFCSKIRGGIMMVVMGFVEGRDAHYQFKNQKLPADIMDDVKSAIHRLHEMGLVFGDLRRPNIMIVPKDLDAASAGGNGIAGVGEKGAISGFRAMLVDFDWAGEHDQATYPALLNYTGEIDWADGVKPAAVMKKQHDLDMIGKLNPKSFAR</sequence>
<gene>
    <name evidence="1" type="ORF">JAAARDRAFT_41755</name>
</gene>
<organism evidence="1 2">
    <name type="scientific">Jaapia argillacea MUCL 33604</name>
    <dbReference type="NCBI Taxonomy" id="933084"/>
    <lineage>
        <taxon>Eukaryota</taxon>
        <taxon>Fungi</taxon>
        <taxon>Dikarya</taxon>
        <taxon>Basidiomycota</taxon>
        <taxon>Agaricomycotina</taxon>
        <taxon>Agaricomycetes</taxon>
        <taxon>Agaricomycetidae</taxon>
        <taxon>Jaapiales</taxon>
        <taxon>Jaapiaceae</taxon>
        <taxon>Jaapia</taxon>
    </lineage>
</organism>
<dbReference type="HOGENOM" id="CLU_013871_1_0_1"/>
<dbReference type="OrthoDB" id="3250441at2759"/>
<dbReference type="InterPro" id="IPR011009">
    <property type="entry name" value="Kinase-like_dom_sf"/>
</dbReference>
<dbReference type="EMBL" id="KL197755">
    <property type="protein sequence ID" value="KDQ50831.1"/>
    <property type="molecule type" value="Genomic_DNA"/>
</dbReference>
<evidence type="ECO:0008006" key="3">
    <source>
        <dbReference type="Google" id="ProtNLM"/>
    </source>
</evidence>
<dbReference type="Gene3D" id="1.10.510.10">
    <property type="entry name" value="Transferase(Phosphotransferase) domain 1"/>
    <property type="match status" value="1"/>
</dbReference>
<dbReference type="Proteomes" id="UP000027265">
    <property type="component" value="Unassembled WGS sequence"/>
</dbReference>
<protein>
    <recommendedName>
        <fullName evidence="3">Protein kinase domain-containing protein</fullName>
    </recommendedName>
</protein>
<accession>A0A067PK54</accession>
<dbReference type="InParanoid" id="A0A067PK54"/>
<evidence type="ECO:0000313" key="1">
    <source>
        <dbReference type="EMBL" id="KDQ50831.1"/>
    </source>
</evidence>
<proteinExistence type="predicted"/>
<dbReference type="SUPFAM" id="SSF56112">
    <property type="entry name" value="Protein kinase-like (PK-like)"/>
    <property type="match status" value="1"/>
</dbReference>